<dbReference type="Proteomes" id="UP000006050">
    <property type="component" value="Chromosome"/>
</dbReference>
<name>I3Z7D2_BELBD</name>
<sequence length="279" mass="32212">MRNSILLILLAILNFSCQEEVFLDLQKSERTPVIEAVWTNTVGLNQVQVSFSRDYYSEDPNEIVTDADVFILNLEDNQRIRFRFNEQFQSYLPVNNVTGKLGAIYELHVIIEGKEYISQGKMLEPPVLDSLTFAYQEERVFREEGYYLTLYGKIPFVDDNNYRIRIIRNDTLLNRRSDYLLFDDSFGTSILDRGFELSGFAFNEGDRVRLELFRLNLDVYDYLSQLVNLLFNDGGLFSPPPQNPVSNIRPLDGEGDVLGYFMVSPYLGAVVNIVEDKSD</sequence>
<dbReference type="STRING" id="866536.Belba_2605"/>
<accession>I3Z7D2</accession>
<dbReference type="InterPro" id="IPR025345">
    <property type="entry name" value="DUF4249"/>
</dbReference>
<dbReference type="RefSeq" id="WP_014773103.1">
    <property type="nucleotide sequence ID" value="NC_018010.1"/>
</dbReference>
<dbReference type="eggNOG" id="ENOG5032VGS">
    <property type="taxonomic scope" value="Bacteria"/>
</dbReference>
<dbReference type="AlphaFoldDB" id="I3Z7D2"/>
<organism evidence="1 2">
    <name type="scientific">Belliella baltica (strain DSM 15883 / CIP 108006 / LMG 21964 / BA134)</name>
    <dbReference type="NCBI Taxonomy" id="866536"/>
    <lineage>
        <taxon>Bacteria</taxon>
        <taxon>Pseudomonadati</taxon>
        <taxon>Bacteroidota</taxon>
        <taxon>Cytophagia</taxon>
        <taxon>Cytophagales</taxon>
        <taxon>Cyclobacteriaceae</taxon>
        <taxon>Belliella</taxon>
    </lineage>
</organism>
<evidence type="ECO:0000313" key="2">
    <source>
        <dbReference type="Proteomes" id="UP000006050"/>
    </source>
</evidence>
<protein>
    <recommendedName>
        <fullName evidence="3">DUF4249 domain-containing protein</fullName>
    </recommendedName>
</protein>
<dbReference type="EMBL" id="CP003281">
    <property type="protein sequence ID" value="AFL85150.1"/>
    <property type="molecule type" value="Genomic_DNA"/>
</dbReference>
<evidence type="ECO:0000313" key="1">
    <source>
        <dbReference type="EMBL" id="AFL85150.1"/>
    </source>
</evidence>
<reference evidence="2" key="1">
    <citation type="submission" date="2012-06" db="EMBL/GenBank/DDBJ databases">
        <title>The complete genome of Belliella baltica DSM 15883.</title>
        <authorList>
            <person name="Lucas S."/>
            <person name="Copeland A."/>
            <person name="Lapidus A."/>
            <person name="Goodwin L."/>
            <person name="Pitluck S."/>
            <person name="Peters L."/>
            <person name="Mikhailova N."/>
            <person name="Davenport K."/>
            <person name="Kyrpides N."/>
            <person name="Mavromatis K."/>
            <person name="Pagani I."/>
            <person name="Ivanova N."/>
            <person name="Ovchinnikova G."/>
            <person name="Zeytun A."/>
            <person name="Detter J.C."/>
            <person name="Han C."/>
            <person name="Land M."/>
            <person name="Hauser L."/>
            <person name="Markowitz V."/>
            <person name="Cheng J.-F."/>
            <person name="Hugenholtz P."/>
            <person name="Woyke T."/>
            <person name="Wu D."/>
            <person name="Tindall B."/>
            <person name="Pomrenke H."/>
            <person name="Brambilla E."/>
            <person name="Klenk H.-P."/>
            <person name="Eisen J.A."/>
        </authorList>
    </citation>
    <scope>NUCLEOTIDE SEQUENCE [LARGE SCALE GENOMIC DNA]</scope>
    <source>
        <strain evidence="2">DSM 15883 / CIP 108006 / LMG 21964 / BA134</strain>
    </source>
</reference>
<gene>
    <name evidence="1" type="ordered locus">Belba_2605</name>
</gene>
<dbReference type="KEGG" id="bbd:Belba_2605"/>
<dbReference type="Pfam" id="PF14054">
    <property type="entry name" value="DUF4249"/>
    <property type="match status" value="1"/>
</dbReference>
<dbReference type="HOGENOM" id="CLU_079066_0_0_10"/>
<dbReference type="OrthoDB" id="637707at2"/>
<dbReference type="PATRIC" id="fig|866536.3.peg.2688"/>
<evidence type="ECO:0008006" key="3">
    <source>
        <dbReference type="Google" id="ProtNLM"/>
    </source>
</evidence>
<keyword evidence="2" id="KW-1185">Reference proteome</keyword>
<proteinExistence type="predicted"/>